<dbReference type="RefSeq" id="WP_262565169.1">
    <property type="nucleotide sequence ID" value="NZ_JAPFCC010000001.1"/>
</dbReference>
<evidence type="ECO:0000313" key="2">
    <source>
        <dbReference type="EMBL" id="MCW7555410.1"/>
    </source>
</evidence>
<proteinExistence type="predicted"/>
<feature type="signal peptide" evidence="1">
    <location>
        <begin position="1"/>
        <end position="21"/>
    </location>
</feature>
<keyword evidence="1" id="KW-0732">Signal</keyword>
<sequence>MKVMFRSLLLFLTIACFGLTAYSEQSVHTIDTVSYEVRQSYPDWENAADRLPYAMMSYFAEVIKIKGRKPNKQKAIDQRFAYLASNGYILAEKKDFPRDWYKHFQGGDLNRIYIDETGFRARVFINETKKTVLLAIAGTDFSDKDSILSAAYLAYGRQSGAMMNAMDLVLDLRQMYFEKDYRIEITGASQGGAIAQLVAYATAASAFVFNSQMPGQALLDIVMPDAKVDIKHAYIGGDMLNDSIHPAGFIFQNSSTVETLEIMLDDTMEDEVNDLYYRQHGVLGYYLATTPWVRHWTGTVLFVSEKLAGKDFADLYAKETGKKSAK</sequence>
<reference evidence="2 3" key="1">
    <citation type="submission" date="2022-10" db="EMBL/GenBank/DDBJ databases">
        <title>High-quality genome sequences of two octocoral-associated bacteria, Endozoicomonas euniceicola EF212 and Endozoicomonas gorgoniicola PS125.</title>
        <authorList>
            <person name="Chiou Y.-J."/>
            <person name="Chen Y.-H."/>
        </authorList>
    </citation>
    <scope>NUCLEOTIDE SEQUENCE [LARGE SCALE GENOMIC DNA]</scope>
    <source>
        <strain evidence="2 3">PS125</strain>
    </source>
</reference>
<organism evidence="2 3">
    <name type="scientific">Endozoicomonas gorgoniicola</name>
    <dbReference type="NCBI Taxonomy" id="1234144"/>
    <lineage>
        <taxon>Bacteria</taxon>
        <taxon>Pseudomonadati</taxon>
        <taxon>Pseudomonadota</taxon>
        <taxon>Gammaproteobacteria</taxon>
        <taxon>Oceanospirillales</taxon>
        <taxon>Endozoicomonadaceae</taxon>
        <taxon>Endozoicomonas</taxon>
    </lineage>
</organism>
<gene>
    <name evidence="2" type="ORF">NX722_22845</name>
</gene>
<comment type="caution">
    <text evidence="2">The sequence shown here is derived from an EMBL/GenBank/DDBJ whole genome shotgun (WGS) entry which is preliminary data.</text>
</comment>
<protein>
    <submittedName>
        <fullName evidence="2">Uncharacterized protein</fullName>
    </submittedName>
</protein>
<dbReference type="Gene3D" id="3.40.50.1820">
    <property type="entry name" value="alpha/beta hydrolase"/>
    <property type="match status" value="1"/>
</dbReference>
<accession>A0ABT3N1A0</accession>
<evidence type="ECO:0000313" key="3">
    <source>
        <dbReference type="Proteomes" id="UP001209854"/>
    </source>
</evidence>
<dbReference type="SUPFAM" id="SSF53474">
    <property type="entry name" value="alpha/beta-Hydrolases"/>
    <property type="match status" value="1"/>
</dbReference>
<feature type="chain" id="PRO_5045485270" evidence="1">
    <location>
        <begin position="22"/>
        <end position="326"/>
    </location>
</feature>
<keyword evidence="3" id="KW-1185">Reference proteome</keyword>
<name>A0ABT3N1A0_9GAMM</name>
<dbReference type="EMBL" id="JAPFCC010000001">
    <property type="protein sequence ID" value="MCW7555410.1"/>
    <property type="molecule type" value="Genomic_DNA"/>
</dbReference>
<dbReference type="Proteomes" id="UP001209854">
    <property type="component" value="Unassembled WGS sequence"/>
</dbReference>
<dbReference type="Pfam" id="PF26363">
    <property type="entry name" value="Phospholipase-like"/>
    <property type="match status" value="1"/>
</dbReference>
<dbReference type="InterPro" id="IPR029058">
    <property type="entry name" value="AB_hydrolase_fold"/>
</dbReference>
<evidence type="ECO:0000256" key="1">
    <source>
        <dbReference type="SAM" id="SignalP"/>
    </source>
</evidence>